<comment type="similarity">
    <text evidence="1">Belongs to the UPF0047 family.</text>
</comment>
<dbReference type="PIRSF" id="PIRSF004681">
    <property type="entry name" value="UCP004681"/>
    <property type="match status" value="1"/>
</dbReference>
<dbReference type="PROSITE" id="PS01314">
    <property type="entry name" value="UPF0047"/>
    <property type="match status" value="1"/>
</dbReference>
<dbReference type="InterPro" id="IPR001602">
    <property type="entry name" value="UPF0047_YjbQ-like"/>
</dbReference>
<dbReference type="Gene3D" id="2.60.120.460">
    <property type="entry name" value="YjbQ-like"/>
    <property type="match status" value="1"/>
</dbReference>
<proteinExistence type="inferred from homology"/>
<name>A0A336JYT2_9BRAD</name>
<protein>
    <submittedName>
        <fullName evidence="3">Secondary thiamine-phosphate synthase enzyme</fullName>
    </submittedName>
</protein>
<dbReference type="EMBL" id="UFQQ01000025">
    <property type="protein sequence ID" value="SSW92834.1"/>
    <property type="molecule type" value="Genomic_DNA"/>
</dbReference>
<dbReference type="Proteomes" id="UP000256343">
    <property type="component" value="Unassembled WGS sequence"/>
</dbReference>
<reference evidence="2 5" key="2">
    <citation type="submission" date="2018-07" db="EMBL/GenBank/DDBJ databases">
        <title>Genomic Encyclopedia of Archaeal and Bacterial Type Strains, Phase II (KMG-II): from individual species to whole genera.</title>
        <authorList>
            <person name="Goeker M."/>
        </authorList>
    </citation>
    <scope>NUCLEOTIDE SEQUENCE [LARGE SCALE GENOMIC DNA]</scope>
    <source>
        <strain evidence="2 5">JA575</strain>
    </source>
</reference>
<dbReference type="PANTHER" id="PTHR30615:SF8">
    <property type="entry name" value="UPF0047 PROTEIN C4A8.02C"/>
    <property type="match status" value="1"/>
</dbReference>
<dbReference type="NCBIfam" id="TIGR00149">
    <property type="entry name" value="TIGR00149_YjbQ"/>
    <property type="match status" value="1"/>
</dbReference>
<dbReference type="PANTHER" id="PTHR30615">
    <property type="entry name" value="UNCHARACTERIZED PROTEIN YJBQ-RELATED"/>
    <property type="match status" value="1"/>
</dbReference>
<evidence type="ECO:0000313" key="2">
    <source>
        <dbReference type="EMBL" id="RED27689.1"/>
    </source>
</evidence>
<dbReference type="SUPFAM" id="SSF111038">
    <property type="entry name" value="YjbQ-like"/>
    <property type="match status" value="1"/>
</dbReference>
<accession>A0A336JYT2</accession>
<organism evidence="3 4">
    <name type="scientific">Rhodopseudomonas pentothenatexigens</name>
    <dbReference type="NCBI Taxonomy" id="999699"/>
    <lineage>
        <taxon>Bacteria</taxon>
        <taxon>Pseudomonadati</taxon>
        <taxon>Pseudomonadota</taxon>
        <taxon>Alphaproteobacteria</taxon>
        <taxon>Hyphomicrobiales</taxon>
        <taxon>Nitrobacteraceae</taxon>
        <taxon>Rhodopseudomonas</taxon>
    </lineage>
</organism>
<evidence type="ECO:0000313" key="4">
    <source>
        <dbReference type="Proteomes" id="UP000252631"/>
    </source>
</evidence>
<dbReference type="Pfam" id="PF01894">
    <property type="entry name" value="YjbQ"/>
    <property type="match status" value="1"/>
</dbReference>
<evidence type="ECO:0000313" key="3">
    <source>
        <dbReference type="EMBL" id="SSW92834.1"/>
    </source>
</evidence>
<gene>
    <name evidence="2" type="ORF">BJ125_12541</name>
    <name evidence="3" type="ORF">SAMN05892882_12541</name>
</gene>
<sequence>MNSPRTLSRAPLAHATATTVASSVLTVQTGGAGFSDITREVAAFVKEARAKDGGVTVFVRHTSASLTIQENADPTVLADLATVLNKLAPEHAGWRHDTEGPDDMPAHVKTMLTSVSLQIPVLQGRLALGTWQGIYLIEHRARPHRREVVLQFIGTTEQ</sequence>
<reference evidence="3 4" key="1">
    <citation type="submission" date="2017-08" db="EMBL/GenBank/DDBJ databases">
        <authorList>
            <person name="de Groot N.N."/>
        </authorList>
    </citation>
    <scope>NUCLEOTIDE SEQUENCE [LARGE SCALE GENOMIC DNA]</scope>
    <source>
        <strain evidence="3 4">JA575</strain>
    </source>
</reference>
<keyword evidence="5" id="KW-1185">Reference proteome</keyword>
<dbReference type="InterPro" id="IPR035917">
    <property type="entry name" value="YjbQ-like_sf"/>
</dbReference>
<evidence type="ECO:0000256" key="1">
    <source>
        <dbReference type="ARBA" id="ARBA00005534"/>
    </source>
</evidence>
<dbReference type="EMBL" id="QRDT01000025">
    <property type="protein sequence ID" value="RED27689.1"/>
    <property type="molecule type" value="Genomic_DNA"/>
</dbReference>
<dbReference type="OrthoDB" id="9801725at2"/>
<evidence type="ECO:0000313" key="5">
    <source>
        <dbReference type="Proteomes" id="UP000256343"/>
    </source>
</evidence>
<dbReference type="Proteomes" id="UP000252631">
    <property type="component" value="Unassembled WGS sequence"/>
</dbReference>
<dbReference type="AlphaFoldDB" id="A0A336JYT2"/>
<dbReference type="RefSeq" id="WP_114360258.1">
    <property type="nucleotide sequence ID" value="NZ_QRDT01000025.1"/>
</dbReference>